<dbReference type="EMBL" id="JAUSTP010000067">
    <property type="protein sequence ID" value="MDQ0191632.1"/>
    <property type="molecule type" value="Genomic_DNA"/>
</dbReference>
<dbReference type="Proteomes" id="UP001232973">
    <property type="component" value="Unassembled WGS sequence"/>
</dbReference>
<keyword evidence="4" id="KW-1185">Reference proteome</keyword>
<evidence type="ECO:0000256" key="2">
    <source>
        <dbReference type="SAM" id="SignalP"/>
    </source>
</evidence>
<dbReference type="PROSITE" id="PS51257">
    <property type="entry name" value="PROKAR_LIPOPROTEIN"/>
    <property type="match status" value="1"/>
</dbReference>
<sequence>MNRRVCVGLLAASTLTLLLGAVACGSTGTNNSTETGKTRTKSLSTQNASAQSVKVKVPAGPLPGDMLIADRGNSRLLIVTPDKKVVWQMTMGGSGTQGVHSLGADDAFLTPDNQHIIINEEDNQKIAIIDIATKKIVWSYGHAGVL</sequence>
<organism evidence="3 4">
    <name type="scientific">Alicyclobacillus cycloheptanicus</name>
    <dbReference type="NCBI Taxonomy" id="1457"/>
    <lineage>
        <taxon>Bacteria</taxon>
        <taxon>Bacillati</taxon>
        <taxon>Bacillota</taxon>
        <taxon>Bacilli</taxon>
        <taxon>Bacillales</taxon>
        <taxon>Alicyclobacillaceae</taxon>
        <taxon>Alicyclobacillus</taxon>
    </lineage>
</organism>
<evidence type="ECO:0000313" key="3">
    <source>
        <dbReference type="EMBL" id="MDQ0191632.1"/>
    </source>
</evidence>
<dbReference type="InterPro" id="IPR011044">
    <property type="entry name" value="Quino_amine_DH_bsu"/>
</dbReference>
<proteinExistence type="predicted"/>
<comment type="caution">
    <text evidence="3">The sequence shown here is derived from an EMBL/GenBank/DDBJ whole genome shotgun (WGS) entry which is preliminary data.</text>
</comment>
<name>A0ABT9XMV9_9BACL</name>
<feature type="region of interest" description="Disordered" evidence="1">
    <location>
        <begin position="28"/>
        <end position="49"/>
    </location>
</feature>
<evidence type="ECO:0000256" key="1">
    <source>
        <dbReference type="SAM" id="MobiDB-lite"/>
    </source>
</evidence>
<gene>
    <name evidence="3" type="ORF">J2S03_003505</name>
</gene>
<dbReference type="RefSeq" id="WP_274456776.1">
    <property type="nucleotide sequence ID" value="NZ_CP067097.1"/>
</dbReference>
<reference evidence="3 4" key="1">
    <citation type="submission" date="2023-07" db="EMBL/GenBank/DDBJ databases">
        <title>Genomic Encyclopedia of Type Strains, Phase IV (KMG-IV): sequencing the most valuable type-strain genomes for metagenomic binning, comparative biology and taxonomic classification.</title>
        <authorList>
            <person name="Goeker M."/>
        </authorList>
    </citation>
    <scope>NUCLEOTIDE SEQUENCE [LARGE SCALE GENOMIC DNA]</scope>
    <source>
        <strain evidence="3 4">DSM 4006</strain>
    </source>
</reference>
<evidence type="ECO:0008006" key="5">
    <source>
        <dbReference type="Google" id="ProtNLM"/>
    </source>
</evidence>
<feature type="signal peptide" evidence="2">
    <location>
        <begin position="1"/>
        <end position="23"/>
    </location>
</feature>
<protein>
    <recommendedName>
        <fullName evidence="5">PQQ-like domain-containing protein</fullName>
    </recommendedName>
</protein>
<keyword evidence="2" id="KW-0732">Signal</keyword>
<evidence type="ECO:0000313" key="4">
    <source>
        <dbReference type="Proteomes" id="UP001232973"/>
    </source>
</evidence>
<dbReference type="SUPFAM" id="SSF50969">
    <property type="entry name" value="YVTN repeat-like/Quinoprotein amine dehydrogenase"/>
    <property type="match status" value="1"/>
</dbReference>
<feature type="chain" id="PRO_5045762810" description="PQQ-like domain-containing protein" evidence="2">
    <location>
        <begin position="24"/>
        <end position="146"/>
    </location>
</feature>
<accession>A0ABT9XMV9</accession>